<comment type="caution">
    <text evidence="2">The sequence shown here is derived from an EMBL/GenBank/DDBJ whole genome shotgun (WGS) entry which is preliminary data.</text>
</comment>
<evidence type="ECO:0000313" key="2">
    <source>
        <dbReference type="EMBL" id="PJC22637.1"/>
    </source>
</evidence>
<reference evidence="3" key="1">
    <citation type="submission" date="2017-09" db="EMBL/GenBank/DDBJ databases">
        <title>Depth-based differentiation of microbial function through sediment-hosted aquifers and enrichment of novel symbionts in the deep terrestrial subsurface.</title>
        <authorList>
            <person name="Probst A.J."/>
            <person name="Ladd B."/>
            <person name="Jarett J.K."/>
            <person name="Geller-Mcgrath D.E."/>
            <person name="Sieber C.M.K."/>
            <person name="Emerson J.B."/>
            <person name="Anantharaman K."/>
            <person name="Thomas B.C."/>
            <person name="Malmstrom R."/>
            <person name="Stieglmeier M."/>
            <person name="Klingl A."/>
            <person name="Woyke T."/>
            <person name="Ryan C.M."/>
            <person name="Banfield J.F."/>
        </authorList>
    </citation>
    <scope>NUCLEOTIDE SEQUENCE [LARGE SCALE GENOMIC DNA]</scope>
</reference>
<protein>
    <submittedName>
        <fullName evidence="2">Uncharacterized protein</fullName>
    </submittedName>
</protein>
<keyword evidence="1" id="KW-0472">Membrane</keyword>
<organism evidence="2 3">
    <name type="scientific">candidate division WWE3 bacterium CG_4_9_14_0_2_um_filter_48_10</name>
    <dbReference type="NCBI Taxonomy" id="1975078"/>
    <lineage>
        <taxon>Bacteria</taxon>
        <taxon>Katanobacteria</taxon>
    </lineage>
</organism>
<sequence>MISIRILAALVDGTNLPRVDASPAKLQDILSIIFGTIGALAFFVMVLGGFKYVLSGGDPTKVATAKSTIIYAGVGVVVAASAAIIVNFVLGRTP</sequence>
<keyword evidence="1" id="KW-0812">Transmembrane</keyword>
<dbReference type="Proteomes" id="UP000228781">
    <property type="component" value="Unassembled WGS sequence"/>
</dbReference>
<accession>A0A2M8EIW5</accession>
<evidence type="ECO:0000256" key="1">
    <source>
        <dbReference type="SAM" id="Phobius"/>
    </source>
</evidence>
<feature type="transmembrane region" description="Helical" evidence="1">
    <location>
        <begin position="29"/>
        <end position="50"/>
    </location>
</feature>
<dbReference type="AlphaFoldDB" id="A0A2M8EIW5"/>
<name>A0A2M8EIW5_UNCKA</name>
<gene>
    <name evidence="2" type="ORF">CO059_02120</name>
</gene>
<dbReference type="EMBL" id="PFSK01000029">
    <property type="protein sequence ID" value="PJC22637.1"/>
    <property type="molecule type" value="Genomic_DNA"/>
</dbReference>
<dbReference type="Pfam" id="PF18895">
    <property type="entry name" value="T4SS_pilin"/>
    <property type="match status" value="1"/>
</dbReference>
<feature type="transmembrane region" description="Helical" evidence="1">
    <location>
        <begin position="70"/>
        <end position="90"/>
    </location>
</feature>
<keyword evidence="1" id="KW-1133">Transmembrane helix</keyword>
<proteinExistence type="predicted"/>
<dbReference type="InterPro" id="IPR043993">
    <property type="entry name" value="T4SS_pilin"/>
</dbReference>
<evidence type="ECO:0000313" key="3">
    <source>
        <dbReference type="Proteomes" id="UP000228781"/>
    </source>
</evidence>